<organism evidence="1 2">
    <name type="scientific">Hypoxylon rubiginosum</name>
    <dbReference type="NCBI Taxonomy" id="110542"/>
    <lineage>
        <taxon>Eukaryota</taxon>
        <taxon>Fungi</taxon>
        <taxon>Dikarya</taxon>
        <taxon>Ascomycota</taxon>
        <taxon>Pezizomycotina</taxon>
        <taxon>Sordariomycetes</taxon>
        <taxon>Xylariomycetidae</taxon>
        <taxon>Xylariales</taxon>
        <taxon>Hypoxylaceae</taxon>
        <taxon>Hypoxylon</taxon>
    </lineage>
</organism>
<dbReference type="EMBL" id="MU393692">
    <property type="protein sequence ID" value="KAI4858754.1"/>
    <property type="molecule type" value="Genomic_DNA"/>
</dbReference>
<evidence type="ECO:0000313" key="2">
    <source>
        <dbReference type="Proteomes" id="UP001497700"/>
    </source>
</evidence>
<gene>
    <name evidence="1" type="ORF">F4820DRAFT_454559</name>
</gene>
<reference evidence="1 2" key="1">
    <citation type="journal article" date="2022" name="New Phytol.">
        <title>Ecological generalism drives hyperdiversity of secondary metabolite gene clusters in xylarialean endophytes.</title>
        <authorList>
            <person name="Franco M.E.E."/>
            <person name="Wisecaver J.H."/>
            <person name="Arnold A.E."/>
            <person name="Ju Y.M."/>
            <person name="Slot J.C."/>
            <person name="Ahrendt S."/>
            <person name="Moore L.P."/>
            <person name="Eastman K.E."/>
            <person name="Scott K."/>
            <person name="Konkel Z."/>
            <person name="Mondo S.J."/>
            <person name="Kuo A."/>
            <person name="Hayes R.D."/>
            <person name="Haridas S."/>
            <person name="Andreopoulos B."/>
            <person name="Riley R."/>
            <person name="LaButti K."/>
            <person name="Pangilinan J."/>
            <person name="Lipzen A."/>
            <person name="Amirebrahimi M."/>
            <person name="Yan J."/>
            <person name="Adam C."/>
            <person name="Keymanesh K."/>
            <person name="Ng V."/>
            <person name="Louie K."/>
            <person name="Northen T."/>
            <person name="Drula E."/>
            <person name="Henrissat B."/>
            <person name="Hsieh H.M."/>
            <person name="Youens-Clark K."/>
            <person name="Lutzoni F."/>
            <person name="Miadlikowska J."/>
            <person name="Eastwood D.C."/>
            <person name="Hamelin R.C."/>
            <person name="Grigoriev I.V."/>
            <person name="U'Ren J.M."/>
        </authorList>
    </citation>
    <scope>NUCLEOTIDE SEQUENCE [LARGE SCALE GENOMIC DNA]</scope>
    <source>
        <strain evidence="1 2">CBS 119005</strain>
    </source>
</reference>
<keyword evidence="2" id="KW-1185">Reference proteome</keyword>
<comment type="caution">
    <text evidence="1">The sequence shown here is derived from an EMBL/GenBank/DDBJ whole genome shotgun (WGS) entry which is preliminary data.</text>
</comment>
<protein>
    <submittedName>
        <fullName evidence="1">Cytochrome P450</fullName>
    </submittedName>
</protein>
<evidence type="ECO:0000313" key="1">
    <source>
        <dbReference type="EMBL" id="KAI4858754.1"/>
    </source>
</evidence>
<accession>A0ACB9YHC0</accession>
<dbReference type="Proteomes" id="UP001497700">
    <property type="component" value="Unassembled WGS sequence"/>
</dbReference>
<name>A0ACB9YHC0_9PEZI</name>
<proteinExistence type="predicted"/>
<sequence length="216" mass="24306">MFTFNFAGHDTTAHTFTFALYFMAASPTVQDWISEEIRHVMGDREPHEWSSSDSPRLKRYLAVMYETLRLYTPVPTSKFVDGQTPQPLTYWGDDSLEWRPSRFIKSSTSADAKTAGATSDDEEFITLTWNTFLSWSVGARNCVGRKFSQVEFVAIMATLFRGWRVSPVLAGGGETSEAARKGVLNQIETDSAPVLFLQMLHPDRCPFSLELEVAGK</sequence>